<organism evidence="2 3">
    <name type="scientific">Flavobacterium chungangense</name>
    <dbReference type="NCBI Taxonomy" id="554283"/>
    <lineage>
        <taxon>Bacteria</taxon>
        <taxon>Pseudomonadati</taxon>
        <taxon>Bacteroidota</taxon>
        <taxon>Flavobacteriia</taxon>
        <taxon>Flavobacteriales</taxon>
        <taxon>Flavobacteriaceae</taxon>
        <taxon>Flavobacterium</taxon>
    </lineage>
</organism>
<reference evidence="2 3" key="1">
    <citation type="submission" date="2020-06" db="EMBL/GenBank/DDBJ databases">
        <authorList>
            <person name="Criscuolo A."/>
        </authorList>
    </citation>
    <scope>NUCLEOTIDE SEQUENCE [LARGE SCALE GENOMIC DNA]</scope>
    <source>
        <strain evidence="3">CIP 110025</strain>
    </source>
</reference>
<protein>
    <submittedName>
        <fullName evidence="2">Uncharacterized protein</fullName>
    </submittedName>
</protein>
<dbReference type="RefSeq" id="WP_031456820.1">
    <property type="nucleotide sequence ID" value="NZ_CAIJDO010000070.1"/>
</dbReference>
<accession>A0A6V6YPH0</accession>
<dbReference type="AlphaFoldDB" id="A0A6V6YPH0"/>
<feature type="region of interest" description="Disordered" evidence="1">
    <location>
        <begin position="27"/>
        <end position="69"/>
    </location>
</feature>
<dbReference type="EMBL" id="CAIJDO010000070">
    <property type="protein sequence ID" value="CAD0001398.1"/>
    <property type="molecule type" value="Genomic_DNA"/>
</dbReference>
<evidence type="ECO:0000256" key="1">
    <source>
        <dbReference type="SAM" id="MobiDB-lite"/>
    </source>
</evidence>
<proteinExistence type="predicted"/>
<evidence type="ECO:0000313" key="3">
    <source>
        <dbReference type="Proteomes" id="UP000556700"/>
    </source>
</evidence>
<sequence length="69" mass="8142">MTEKNYDPDNENCPEKDMVENIRNLKINSENNKNAQTAEEFINDSPNRTTGKNRLNTYDSDYNEEKINR</sequence>
<gene>
    <name evidence="2" type="ORF">FLACHUCJ7_00507</name>
</gene>
<evidence type="ECO:0000313" key="2">
    <source>
        <dbReference type="EMBL" id="CAD0001398.1"/>
    </source>
</evidence>
<dbReference type="Proteomes" id="UP000556700">
    <property type="component" value="Unassembled WGS sequence"/>
</dbReference>
<feature type="compositionally biased region" description="Polar residues" evidence="1">
    <location>
        <begin position="27"/>
        <end position="37"/>
    </location>
</feature>
<feature type="compositionally biased region" description="Polar residues" evidence="1">
    <location>
        <begin position="44"/>
        <end position="60"/>
    </location>
</feature>
<name>A0A6V6YPH0_9FLAO</name>
<keyword evidence="3" id="KW-1185">Reference proteome</keyword>
<comment type="caution">
    <text evidence="2">The sequence shown here is derived from an EMBL/GenBank/DDBJ whole genome shotgun (WGS) entry which is preliminary data.</text>
</comment>